<dbReference type="EMBL" id="CP002608">
    <property type="protein sequence ID" value="AEB41547.1"/>
    <property type="molecule type" value="Genomic_DNA"/>
</dbReference>
<sequence>MSSVNSNTTSSGASNSPQPEGKPGVTPPVIFLPCTTTQKLIDQRSKDLVTQSSQLESVVYGLVSPDQLQGVVDVAVSGVNEEIVKEQLDQAEQRAENISLVVNQAGQLFQDLLLELEKIKSAYPKPKEGERRDYSILDREGLESITSSLEDLKAAVKKCNDVLFSSLEELGCYCRLLMESGFDADTVAQKCNDQGLSVAKMQRLGLVYTQESGWKINQEGLLPKLQAPLFTLNSLISNLEDSVQNENAPEKPLEERVPSRGLCMKIWNELCNICNWLLSLFNRLYDHVLLGFFFFLKRLGIVSGGPRPLSKRVPVSEVSPNQGPSQSVRVKGRQDLGDDELVRRPEEDSSGAQQDSHKQKKESQEGSSPKNSRKRK</sequence>
<feature type="region of interest" description="Disordered" evidence="1">
    <location>
        <begin position="310"/>
        <end position="376"/>
    </location>
</feature>
<dbReference type="RefSeq" id="WP_013712625.1">
    <property type="nucleotide sequence ID" value="NC_015408.1"/>
</dbReference>
<dbReference type="NCBIfam" id="NF047362">
    <property type="entry name" value="CT392_fam"/>
    <property type="match status" value="1"/>
</dbReference>
<reference evidence="2 3" key="1">
    <citation type="journal article" date="2011" name="J. Bacteriol.">
        <title>Genome sequence of the obligate intracellular animal pathogen Chlamydia pecorum E58.</title>
        <authorList>
            <person name="Mojica S."/>
            <person name="Huot Creasy H."/>
            <person name="Daugherty S."/>
            <person name="Read T.D."/>
            <person name="Kim T."/>
            <person name="Kaltenboeck B."/>
            <person name="Bavoil P."/>
            <person name="Myers G.S."/>
        </authorList>
    </citation>
    <scope>NUCLEOTIDE SEQUENCE [LARGE SCALE GENOMIC DNA]</scope>
    <source>
        <strain evidence="2 3">E58</strain>
    </source>
</reference>
<feature type="compositionally biased region" description="Basic and acidic residues" evidence="1">
    <location>
        <begin position="332"/>
        <end position="347"/>
    </location>
</feature>
<name>A0AA34WI31_CHLPE</name>
<feature type="compositionally biased region" description="Basic and acidic residues" evidence="1">
    <location>
        <begin position="355"/>
        <end position="364"/>
    </location>
</feature>
<gene>
    <name evidence="2" type="ordered locus">G5S_0574</name>
</gene>
<protein>
    <submittedName>
        <fullName evidence="2">Uncharacterized protein</fullName>
    </submittedName>
</protein>
<feature type="compositionally biased region" description="Low complexity" evidence="1">
    <location>
        <begin position="1"/>
        <end position="16"/>
    </location>
</feature>
<feature type="compositionally biased region" description="Polar residues" evidence="1">
    <location>
        <begin position="318"/>
        <end position="328"/>
    </location>
</feature>
<evidence type="ECO:0000256" key="1">
    <source>
        <dbReference type="SAM" id="MobiDB-lite"/>
    </source>
</evidence>
<evidence type="ECO:0000313" key="2">
    <source>
        <dbReference type="EMBL" id="AEB41547.1"/>
    </source>
</evidence>
<dbReference type="Proteomes" id="UP000008305">
    <property type="component" value="Chromosome"/>
</dbReference>
<keyword evidence="3" id="KW-1185">Reference proteome</keyword>
<feature type="region of interest" description="Disordered" evidence="1">
    <location>
        <begin position="1"/>
        <end position="29"/>
    </location>
</feature>
<dbReference type="AlphaFoldDB" id="A0AA34WI31"/>
<dbReference type="KEGG" id="cpm:G5S_0574"/>
<evidence type="ECO:0000313" key="3">
    <source>
        <dbReference type="Proteomes" id="UP000008305"/>
    </source>
</evidence>
<proteinExistence type="predicted"/>
<organism evidence="2 3">
    <name type="scientific">Chlamydia pecorum (strain ATCC VR-628 / DSM 29919 / E58)</name>
    <name type="common">Chlamydophila pecorum</name>
    <dbReference type="NCBI Taxonomy" id="331635"/>
    <lineage>
        <taxon>Bacteria</taxon>
        <taxon>Pseudomonadati</taxon>
        <taxon>Chlamydiota</taxon>
        <taxon>Chlamydiia</taxon>
        <taxon>Chlamydiales</taxon>
        <taxon>Chlamydiaceae</taxon>
        <taxon>Chlamydia/Chlamydophila group</taxon>
        <taxon>Chlamydia</taxon>
    </lineage>
</organism>
<accession>A0AA34WI31</accession>